<accession>A0A9W8AV46</accession>
<evidence type="ECO:0000313" key="3">
    <source>
        <dbReference type="Proteomes" id="UP001150925"/>
    </source>
</evidence>
<proteinExistence type="predicted"/>
<keyword evidence="1" id="KW-1133">Transmembrane helix</keyword>
<keyword evidence="1" id="KW-0472">Membrane</keyword>
<feature type="non-terminal residue" evidence="2">
    <location>
        <position position="142"/>
    </location>
</feature>
<feature type="non-terminal residue" evidence="2">
    <location>
        <position position="1"/>
    </location>
</feature>
<sequence>TDNTVVLTSKFKSLPVWFTYATKWIPLDVNQSHAATLHHDVTLFQPTTLWSFLVALVLLCTLSTTLYYNLDLGQSVSTTVGEQGEQNTGEVRLAGLNQFRINLPTESLANPEQGIDDGRWTQDNITRMMSYDVSFPEWFTFL</sequence>
<feature type="transmembrane region" description="Helical" evidence="1">
    <location>
        <begin position="49"/>
        <end position="68"/>
    </location>
</feature>
<dbReference type="Proteomes" id="UP001150925">
    <property type="component" value="Unassembled WGS sequence"/>
</dbReference>
<dbReference type="AlphaFoldDB" id="A0A9W8AV46"/>
<gene>
    <name evidence="2" type="ORF">IWQ62_002758</name>
</gene>
<keyword evidence="3" id="KW-1185">Reference proteome</keyword>
<keyword evidence="1" id="KW-0812">Transmembrane</keyword>
<dbReference type="EMBL" id="JANBPY010000634">
    <property type="protein sequence ID" value="KAJ1965060.1"/>
    <property type="molecule type" value="Genomic_DNA"/>
</dbReference>
<comment type="caution">
    <text evidence="2">The sequence shown here is derived from an EMBL/GenBank/DDBJ whole genome shotgun (WGS) entry which is preliminary data.</text>
</comment>
<dbReference type="OrthoDB" id="5695188at2759"/>
<evidence type="ECO:0000256" key="1">
    <source>
        <dbReference type="SAM" id="Phobius"/>
    </source>
</evidence>
<protein>
    <submittedName>
        <fullName evidence="2">Uncharacterized protein</fullName>
    </submittedName>
</protein>
<organism evidence="2 3">
    <name type="scientific">Dispira parvispora</name>
    <dbReference type="NCBI Taxonomy" id="1520584"/>
    <lineage>
        <taxon>Eukaryota</taxon>
        <taxon>Fungi</taxon>
        <taxon>Fungi incertae sedis</taxon>
        <taxon>Zoopagomycota</taxon>
        <taxon>Kickxellomycotina</taxon>
        <taxon>Dimargaritomycetes</taxon>
        <taxon>Dimargaritales</taxon>
        <taxon>Dimargaritaceae</taxon>
        <taxon>Dispira</taxon>
    </lineage>
</organism>
<name>A0A9W8AV46_9FUNG</name>
<evidence type="ECO:0000313" key="2">
    <source>
        <dbReference type="EMBL" id="KAJ1965060.1"/>
    </source>
</evidence>
<reference evidence="2" key="1">
    <citation type="submission" date="2022-07" db="EMBL/GenBank/DDBJ databases">
        <title>Phylogenomic reconstructions and comparative analyses of Kickxellomycotina fungi.</title>
        <authorList>
            <person name="Reynolds N.K."/>
            <person name="Stajich J.E."/>
            <person name="Barry K."/>
            <person name="Grigoriev I.V."/>
            <person name="Crous P."/>
            <person name="Smith M.E."/>
        </authorList>
    </citation>
    <scope>NUCLEOTIDE SEQUENCE</scope>
    <source>
        <strain evidence="2">RSA 1196</strain>
    </source>
</reference>